<evidence type="ECO:0000313" key="2">
    <source>
        <dbReference type="Proteomes" id="UP000184386"/>
    </source>
</evidence>
<dbReference type="InterPro" id="IPR053842">
    <property type="entry name" value="NikA-like"/>
</dbReference>
<dbReference type="EMBL" id="FRAC01000025">
    <property type="protein sequence ID" value="SHL17319.1"/>
    <property type="molecule type" value="Genomic_DNA"/>
</dbReference>
<reference evidence="1 2" key="1">
    <citation type="submission" date="2016-11" db="EMBL/GenBank/DDBJ databases">
        <authorList>
            <person name="Jaros S."/>
            <person name="Januszkiewicz K."/>
            <person name="Wedrychowicz H."/>
        </authorList>
    </citation>
    <scope>NUCLEOTIDE SEQUENCE [LARGE SCALE GENOMIC DNA]</scope>
    <source>
        <strain evidence="1 2">DSM 15929</strain>
    </source>
</reference>
<name>A0A1M6YH36_9FIRM</name>
<evidence type="ECO:0000313" key="1">
    <source>
        <dbReference type="EMBL" id="SHL17319.1"/>
    </source>
</evidence>
<proteinExistence type="predicted"/>
<organism evidence="1 2">
    <name type="scientific">Anaerocolumna jejuensis DSM 15929</name>
    <dbReference type="NCBI Taxonomy" id="1121322"/>
    <lineage>
        <taxon>Bacteria</taxon>
        <taxon>Bacillati</taxon>
        <taxon>Bacillota</taxon>
        <taxon>Clostridia</taxon>
        <taxon>Lachnospirales</taxon>
        <taxon>Lachnospiraceae</taxon>
        <taxon>Anaerocolumna</taxon>
    </lineage>
</organism>
<sequence>MLIGRKKQMIDPRKNFTVRLSDTERERIMQAAKENGLTPSEYLRELVLYGGKVDTTLMLDRRDLVNQISKVGNNVNQIAHVANASQTVSEYKIMQIKDYMKDIYNLLMEVLNKWQ</sequence>
<dbReference type="AlphaFoldDB" id="A0A1M6YH36"/>
<dbReference type="RefSeq" id="WP_073278982.1">
    <property type="nucleotide sequence ID" value="NZ_FRAC01000025.1"/>
</dbReference>
<accession>A0A1M6YH36</accession>
<dbReference type="STRING" id="1121322.SAMN02745136_04257"/>
<protein>
    <submittedName>
        <fullName evidence="1">Mobilisation protein (MobC)</fullName>
    </submittedName>
</protein>
<dbReference type="OrthoDB" id="2049871at2"/>
<dbReference type="Pfam" id="PF21983">
    <property type="entry name" value="NikA-like"/>
    <property type="match status" value="1"/>
</dbReference>
<dbReference type="CDD" id="cd21631">
    <property type="entry name" value="RHH_CopG_NikR-like"/>
    <property type="match status" value="1"/>
</dbReference>
<gene>
    <name evidence="1" type="ORF">SAMN02745136_04257</name>
</gene>
<keyword evidence="2" id="KW-1185">Reference proteome</keyword>
<dbReference type="Proteomes" id="UP000184386">
    <property type="component" value="Unassembled WGS sequence"/>
</dbReference>